<dbReference type="CDD" id="cd10918">
    <property type="entry name" value="CE4_NodB_like_5s_6s"/>
    <property type="match status" value="1"/>
</dbReference>
<dbReference type="Pfam" id="PF01522">
    <property type="entry name" value="Polysacc_deac_1"/>
    <property type="match status" value="1"/>
</dbReference>
<comment type="subcellular location">
    <subcellularLocation>
        <location evidence="1">Secreted</location>
    </subcellularLocation>
</comment>
<dbReference type="GO" id="GO:0005576">
    <property type="term" value="C:extracellular region"/>
    <property type="evidence" value="ECO:0007669"/>
    <property type="project" value="UniProtKB-SubCell"/>
</dbReference>
<dbReference type="Proteomes" id="UP000445000">
    <property type="component" value="Unassembled WGS sequence"/>
</dbReference>
<evidence type="ECO:0000313" key="4">
    <source>
        <dbReference type="EMBL" id="GFE82156.1"/>
    </source>
</evidence>
<gene>
    <name evidence="4" type="ORF">GCM10011487_41560</name>
</gene>
<dbReference type="InterPro" id="IPR002509">
    <property type="entry name" value="NODB_dom"/>
</dbReference>
<dbReference type="InterPro" id="IPR051398">
    <property type="entry name" value="Polysacch_Deacetylase"/>
</dbReference>
<comment type="caution">
    <text evidence="4">The sequence shown here is derived from an EMBL/GenBank/DDBJ whole genome shotgun (WGS) entry which is preliminary data.</text>
</comment>
<dbReference type="PANTHER" id="PTHR34216:SF3">
    <property type="entry name" value="POLY-BETA-1,6-N-ACETYL-D-GLUCOSAMINE N-DEACETYLASE"/>
    <property type="match status" value="1"/>
</dbReference>
<name>A0A829YHZ7_9GAMM</name>
<dbReference type="RefSeq" id="WP_161813827.1">
    <property type="nucleotide sequence ID" value="NZ_BLJN01000004.1"/>
</dbReference>
<reference evidence="5" key="1">
    <citation type="submission" date="2020-01" db="EMBL/GenBank/DDBJ databases">
        <title>'Steroidobacter agaridevorans' sp. nov., agar-degrading bacteria isolated from rhizosphere soils.</title>
        <authorList>
            <person name="Ikenaga M."/>
            <person name="Kataoka M."/>
            <person name="Murouchi A."/>
            <person name="Katsuragi S."/>
            <person name="Sakai M."/>
        </authorList>
    </citation>
    <scope>NUCLEOTIDE SEQUENCE [LARGE SCALE GENOMIC DNA]</scope>
    <source>
        <strain evidence="5">YU21-B</strain>
    </source>
</reference>
<dbReference type="PROSITE" id="PS51677">
    <property type="entry name" value="NODB"/>
    <property type="match status" value="1"/>
</dbReference>
<protein>
    <submittedName>
        <fullName evidence="4">Polysaccharide deacetylase</fullName>
    </submittedName>
</protein>
<keyword evidence="5" id="KW-1185">Reference proteome</keyword>
<dbReference type="SUPFAM" id="SSF88713">
    <property type="entry name" value="Glycoside hydrolase/deacetylase"/>
    <property type="match status" value="1"/>
</dbReference>
<sequence length="345" mass="38634">MALKSPLSGVKGLLRSGASHAYYASGHHRRANLGQFVILMYHRVLPDGDPYIPYIQPGMYVRASSFEKQLEFLTDAYQIVSLQEMLELIETGRASSERQYCVITFDDGWRDNYQYAFPLLKKFSAPATIFLTASFVGTHRLFWHEKVSKLFYLARSTGKHPAPSADESDAAASLLMRHLFSAEGTATAVDTAIEGLKSLPVAQIEEVVERVAARLGISFKNERTMLSWEEIREMGKSGISFGSHTCEHRILTQIDLATAAEEITGSMTQLRSREPDLNYVPVFCYPNGRYNEQIRSLVIEAGYSAAVTTKLGRQSRELTDPFAIARIGVHDDIAHSKSLFSLRLR</sequence>
<feature type="domain" description="NodB homology" evidence="3">
    <location>
        <begin position="99"/>
        <end position="345"/>
    </location>
</feature>
<evidence type="ECO:0000256" key="1">
    <source>
        <dbReference type="ARBA" id="ARBA00004613"/>
    </source>
</evidence>
<dbReference type="GO" id="GO:0016810">
    <property type="term" value="F:hydrolase activity, acting on carbon-nitrogen (but not peptide) bonds"/>
    <property type="evidence" value="ECO:0007669"/>
    <property type="project" value="InterPro"/>
</dbReference>
<evidence type="ECO:0000313" key="5">
    <source>
        <dbReference type="Proteomes" id="UP000445000"/>
    </source>
</evidence>
<dbReference type="InterPro" id="IPR011330">
    <property type="entry name" value="Glyco_hydro/deAcase_b/a-brl"/>
</dbReference>
<dbReference type="PANTHER" id="PTHR34216">
    <property type="match status" value="1"/>
</dbReference>
<dbReference type="AlphaFoldDB" id="A0A829YHZ7"/>
<accession>A0A829YHZ7</accession>
<proteinExistence type="predicted"/>
<evidence type="ECO:0000256" key="2">
    <source>
        <dbReference type="ARBA" id="ARBA00022729"/>
    </source>
</evidence>
<evidence type="ECO:0000259" key="3">
    <source>
        <dbReference type="PROSITE" id="PS51677"/>
    </source>
</evidence>
<dbReference type="EMBL" id="BLJN01000004">
    <property type="protein sequence ID" value="GFE82156.1"/>
    <property type="molecule type" value="Genomic_DNA"/>
</dbReference>
<keyword evidence="2" id="KW-0732">Signal</keyword>
<organism evidence="4 5">
    <name type="scientific">Steroidobacter agaridevorans</name>
    <dbReference type="NCBI Taxonomy" id="2695856"/>
    <lineage>
        <taxon>Bacteria</taxon>
        <taxon>Pseudomonadati</taxon>
        <taxon>Pseudomonadota</taxon>
        <taxon>Gammaproteobacteria</taxon>
        <taxon>Steroidobacterales</taxon>
        <taxon>Steroidobacteraceae</taxon>
        <taxon>Steroidobacter</taxon>
    </lineage>
</organism>
<dbReference type="GO" id="GO:0005975">
    <property type="term" value="P:carbohydrate metabolic process"/>
    <property type="evidence" value="ECO:0007669"/>
    <property type="project" value="InterPro"/>
</dbReference>
<dbReference type="Gene3D" id="3.20.20.370">
    <property type="entry name" value="Glycoside hydrolase/deacetylase"/>
    <property type="match status" value="1"/>
</dbReference>